<feature type="transmembrane region" description="Helical" evidence="5">
    <location>
        <begin position="374"/>
        <end position="391"/>
    </location>
</feature>
<dbReference type="FunFam" id="1.20.1250.20:FF:000532">
    <property type="entry name" value="SLC (SoLute Carrier) homolog"/>
    <property type="match status" value="1"/>
</dbReference>
<organism evidence="9">
    <name type="scientific">Enterobius vermicularis</name>
    <name type="common">Human pinworm</name>
    <dbReference type="NCBI Taxonomy" id="51028"/>
    <lineage>
        <taxon>Eukaryota</taxon>
        <taxon>Metazoa</taxon>
        <taxon>Ecdysozoa</taxon>
        <taxon>Nematoda</taxon>
        <taxon>Chromadorea</taxon>
        <taxon>Rhabditida</taxon>
        <taxon>Spirurina</taxon>
        <taxon>Oxyuridomorpha</taxon>
        <taxon>Oxyuroidea</taxon>
        <taxon>Oxyuridae</taxon>
        <taxon>Enterobius</taxon>
    </lineage>
</organism>
<evidence type="ECO:0000256" key="2">
    <source>
        <dbReference type="ARBA" id="ARBA00022692"/>
    </source>
</evidence>
<feature type="transmembrane region" description="Helical" evidence="5">
    <location>
        <begin position="165"/>
        <end position="184"/>
    </location>
</feature>
<dbReference type="InterPro" id="IPR036259">
    <property type="entry name" value="MFS_trans_sf"/>
</dbReference>
<dbReference type="GO" id="GO:0006820">
    <property type="term" value="P:monoatomic anion transport"/>
    <property type="evidence" value="ECO:0007669"/>
    <property type="project" value="TreeGrafter"/>
</dbReference>
<evidence type="ECO:0000313" key="7">
    <source>
        <dbReference type="EMBL" id="VDD86252.1"/>
    </source>
</evidence>
<keyword evidence="8" id="KW-1185">Reference proteome</keyword>
<dbReference type="PANTHER" id="PTHR11662">
    <property type="entry name" value="SOLUTE CARRIER FAMILY 17"/>
    <property type="match status" value="1"/>
</dbReference>
<keyword evidence="4 5" id="KW-0472">Membrane</keyword>
<accession>A0A158Q9D0</accession>
<feature type="transmembrane region" description="Helical" evidence="5">
    <location>
        <begin position="431"/>
        <end position="453"/>
    </location>
</feature>
<dbReference type="EMBL" id="UXUI01007204">
    <property type="protein sequence ID" value="VDD86252.1"/>
    <property type="molecule type" value="Genomic_DNA"/>
</dbReference>
<dbReference type="AlphaFoldDB" id="A0A158Q9D0"/>
<sequence length="548" mass="60459">MVDFCISLSSSISALFHLFSRRFHLLLLLLTGFCLTSFMRGNLGVTMTCMVNSTAVALKAIQDSVESNKTIAILNIPEQCRQEDTPKSGLNDYGGTIEWNVKRQKEMFKGTFWGSLITVLISGYIADRTSPKWLFQIAFTIYVVTTVVFPFLVNHVGFEAAFASRVLMGIGEGAVFPAITALIAKWYPAVERSTAASFSTAGNQLAGVLGSPFAAALCASAWQWPSVFYSCGEFQRIIGAIWSILWCFTVSDTPSMCKYMSPNERKYLQLCAAVKKSEIKEDVKIPWKAILTSFPVWSVLIGQLSTNFISVLMQSYIPTYYKEVLYMKLKDNGFYSSLPNIFLCGAKVLWGIAMDALRRKGICSPTATCKLSQWFSNITLTVVFLCLAFFVDCTRSTFGVVLMCGFGIGYSASVSGTFTSLLSLAPNFTGTISSLAMLFGIVGRLLAPDLVGLIRVYGTIKEWRLIYITLAVVSMICCIQFGIFGSAEIQPWATQASPKGAEQEKLLEEKLTPGKFSKEDENLKSISAEKSTEELVGEFVNGRRNEAY</sequence>
<dbReference type="InterPro" id="IPR050382">
    <property type="entry name" value="MFS_Na/Anion_cotransporter"/>
</dbReference>
<dbReference type="PANTHER" id="PTHR11662:SF405">
    <property type="entry name" value="PROTEIN CBG12249"/>
    <property type="match status" value="1"/>
</dbReference>
<evidence type="ECO:0000256" key="3">
    <source>
        <dbReference type="ARBA" id="ARBA00022989"/>
    </source>
</evidence>
<feature type="transmembrane region" description="Helical" evidence="5">
    <location>
        <begin position="23"/>
        <end position="43"/>
    </location>
</feature>
<evidence type="ECO:0000313" key="9">
    <source>
        <dbReference type="WBParaSite" id="EVEC_0000168701-mRNA-1"/>
    </source>
</evidence>
<dbReference type="STRING" id="51028.A0A158Q9D0"/>
<protein>
    <submittedName>
        <fullName evidence="9">MFS domain-containing protein</fullName>
    </submittedName>
</protein>
<dbReference type="GO" id="GO:0022857">
    <property type="term" value="F:transmembrane transporter activity"/>
    <property type="evidence" value="ECO:0007669"/>
    <property type="project" value="InterPro"/>
</dbReference>
<dbReference type="Proteomes" id="UP000274131">
    <property type="component" value="Unassembled WGS sequence"/>
</dbReference>
<keyword evidence="3 5" id="KW-1133">Transmembrane helix</keyword>
<evidence type="ECO:0000256" key="4">
    <source>
        <dbReference type="ARBA" id="ARBA00023136"/>
    </source>
</evidence>
<dbReference type="InterPro" id="IPR011701">
    <property type="entry name" value="MFS"/>
</dbReference>
<comment type="subcellular location">
    <subcellularLocation>
        <location evidence="1">Membrane</location>
        <topology evidence="1">Multi-pass membrane protein</topology>
    </subcellularLocation>
</comment>
<feature type="transmembrane region" description="Helical" evidence="5">
    <location>
        <begin position="334"/>
        <end position="354"/>
    </location>
</feature>
<dbReference type="WBParaSite" id="EVEC_0000168701-mRNA-1">
    <property type="protein sequence ID" value="EVEC_0000168701-mRNA-1"/>
    <property type="gene ID" value="EVEC_0000168701"/>
</dbReference>
<reference evidence="9" key="1">
    <citation type="submission" date="2016-04" db="UniProtKB">
        <authorList>
            <consortium name="WormBaseParasite"/>
        </authorList>
    </citation>
    <scope>IDENTIFICATION</scope>
</reference>
<feature type="domain" description="Major facilitator superfamily (MFS) profile" evidence="6">
    <location>
        <begin position="25"/>
        <end position="489"/>
    </location>
</feature>
<dbReference type="Gene3D" id="1.20.1250.20">
    <property type="entry name" value="MFS general substrate transporter like domains"/>
    <property type="match status" value="2"/>
</dbReference>
<dbReference type="Pfam" id="PF07690">
    <property type="entry name" value="MFS_1"/>
    <property type="match status" value="1"/>
</dbReference>
<evidence type="ECO:0000259" key="6">
    <source>
        <dbReference type="PROSITE" id="PS50850"/>
    </source>
</evidence>
<feature type="transmembrane region" description="Helical" evidence="5">
    <location>
        <begin position="398"/>
        <end position="425"/>
    </location>
</feature>
<feature type="transmembrane region" description="Helical" evidence="5">
    <location>
        <begin position="110"/>
        <end position="127"/>
    </location>
</feature>
<evidence type="ECO:0000256" key="1">
    <source>
        <dbReference type="ARBA" id="ARBA00004141"/>
    </source>
</evidence>
<feature type="transmembrane region" description="Helical" evidence="5">
    <location>
        <begin position="133"/>
        <end position="153"/>
    </location>
</feature>
<keyword evidence="2 5" id="KW-0812">Transmembrane</keyword>
<proteinExistence type="predicted"/>
<name>A0A158Q9D0_ENTVE</name>
<dbReference type="GO" id="GO:0016020">
    <property type="term" value="C:membrane"/>
    <property type="evidence" value="ECO:0007669"/>
    <property type="project" value="UniProtKB-SubCell"/>
</dbReference>
<feature type="transmembrane region" description="Helical" evidence="5">
    <location>
        <begin position="294"/>
        <end position="313"/>
    </location>
</feature>
<dbReference type="InterPro" id="IPR020846">
    <property type="entry name" value="MFS_dom"/>
</dbReference>
<dbReference type="OrthoDB" id="2985014at2759"/>
<feature type="transmembrane region" description="Helical" evidence="5">
    <location>
        <begin position="465"/>
        <end position="485"/>
    </location>
</feature>
<dbReference type="PROSITE" id="PS50850">
    <property type="entry name" value="MFS"/>
    <property type="match status" value="1"/>
</dbReference>
<evidence type="ECO:0000256" key="5">
    <source>
        <dbReference type="SAM" id="Phobius"/>
    </source>
</evidence>
<dbReference type="SUPFAM" id="SSF103473">
    <property type="entry name" value="MFS general substrate transporter"/>
    <property type="match status" value="1"/>
</dbReference>
<gene>
    <name evidence="7" type="ORF">EVEC_LOCUS1395</name>
</gene>
<evidence type="ECO:0000313" key="8">
    <source>
        <dbReference type="Proteomes" id="UP000274131"/>
    </source>
</evidence>
<reference evidence="7 8" key="2">
    <citation type="submission" date="2018-10" db="EMBL/GenBank/DDBJ databases">
        <authorList>
            <consortium name="Pathogen Informatics"/>
        </authorList>
    </citation>
    <scope>NUCLEOTIDE SEQUENCE [LARGE SCALE GENOMIC DNA]</scope>
</reference>